<keyword evidence="6" id="KW-0496">Mitochondrion</keyword>
<comment type="function">
    <text evidence="9">Essential for the assembly of ubiquinol-cytochrome c reductase. It has a direct effect on the correct occurrence of the Rieske protein, core 4, core 5 and apocytochrome b.</text>
</comment>
<evidence type="ECO:0000256" key="7">
    <source>
        <dbReference type="ARBA" id="ARBA00023136"/>
    </source>
</evidence>
<evidence type="ECO:0000313" key="12">
    <source>
        <dbReference type="Proteomes" id="UP000245771"/>
    </source>
</evidence>
<evidence type="ECO:0000256" key="10">
    <source>
        <dbReference type="SAM" id="MobiDB-lite"/>
    </source>
</evidence>
<feature type="compositionally biased region" description="Basic and acidic residues" evidence="10">
    <location>
        <begin position="46"/>
        <end position="68"/>
    </location>
</feature>
<evidence type="ECO:0000256" key="3">
    <source>
        <dbReference type="ARBA" id="ARBA00022692"/>
    </source>
</evidence>
<evidence type="ECO:0000256" key="2">
    <source>
        <dbReference type="ARBA" id="ARBA00006780"/>
    </source>
</evidence>
<evidence type="ECO:0000256" key="6">
    <source>
        <dbReference type="ARBA" id="ARBA00023128"/>
    </source>
</evidence>
<feature type="region of interest" description="Disordered" evidence="10">
    <location>
        <begin position="46"/>
        <end position="80"/>
    </location>
</feature>
<keyword evidence="4" id="KW-0999">Mitochondrion inner membrane</keyword>
<evidence type="ECO:0000256" key="1">
    <source>
        <dbReference type="ARBA" id="ARBA00004434"/>
    </source>
</evidence>
<reference evidence="11 12" key="1">
    <citation type="journal article" date="2018" name="Mol. Biol. Evol.">
        <title>Broad Genomic Sampling Reveals a Smut Pathogenic Ancestry of the Fungal Clade Ustilaginomycotina.</title>
        <authorList>
            <person name="Kijpornyongpan T."/>
            <person name="Mondo S.J."/>
            <person name="Barry K."/>
            <person name="Sandor L."/>
            <person name="Lee J."/>
            <person name="Lipzen A."/>
            <person name="Pangilinan J."/>
            <person name="LaButti K."/>
            <person name="Hainaut M."/>
            <person name="Henrissat B."/>
            <person name="Grigoriev I.V."/>
            <person name="Spatafora J.W."/>
            <person name="Aime M.C."/>
        </authorList>
    </citation>
    <scope>NUCLEOTIDE SEQUENCE [LARGE SCALE GENOMIC DNA]</scope>
    <source>
        <strain evidence="11 12">MCA 3882</strain>
    </source>
</reference>
<dbReference type="Pfam" id="PF07960">
    <property type="entry name" value="CBP4"/>
    <property type="match status" value="1"/>
</dbReference>
<gene>
    <name evidence="11" type="ORF">FA14DRAFT_162203</name>
</gene>
<evidence type="ECO:0008006" key="13">
    <source>
        <dbReference type="Google" id="ProtNLM"/>
    </source>
</evidence>
<evidence type="ECO:0000256" key="8">
    <source>
        <dbReference type="ARBA" id="ARBA00023186"/>
    </source>
</evidence>
<dbReference type="GO" id="GO:0005743">
    <property type="term" value="C:mitochondrial inner membrane"/>
    <property type="evidence" value="ECO:0007669"/>
    <property type="project" value="UniProtKB-SubCell"/>
</dbReference>
<dbReference type="GeneID" id="37021256"/>
<dbReference type="RefSeq" id="XP_025353359.1">
    <property type="nucleotide sequence ID" value="XM_025499475.1"/>
</dbReference>
<protein>
    <recommendedName>
        <fullName evidence="13">Cytochrome b mRNA-processing protein 4</fullName>
    </recommendedName>
</protein>
<keyword evidence="8" id="KW-0143">Chaperone</keyword>
<evidence type="ECO:0000256" key="9">
    <source>
        <dbReference type="ARBA" id="ARBA00025413"/>
    </source>
</evidence>
<keyword evidence="7" id="KW-0472">Membrane</keyword>
<organism evidence="11 12">
    <name type="scientific">Meira miltonrushii</name>
    <dbReference type="NCBI Taxonomy" id="1280837"/>
    <lineage>
        <taxon>Eukaryota</taxon>
        <taxon>Fungi</taxon>
        <taxon>Dikarya</taxon>
        <taxon>Basidiomycota</taxon>
        <taxon>Ustilaginomycotina</taxon>
        <taxon>Exobasidiomycetes</taxon>
        <taxon>Exobasidiales</taxon>
        <taxon>Brachybasidiaceae</taxon>
        <taxon>Meira</taxon>
    </lineage>
</organism>
<sequence>MSLSREMMRAAFGGVVICVAGYGIMKATRPTDKDFYDSLSPALKKRVDAQRSQDDRHKAYAEQLRRAQEEEESPLGAKKS</sequence>
<dbReference type="Proteomes" id="UP000245771">
    <property type="component" value="Unassembled WGS sequence"/>
</dbReference>
<dbReference type="AlphaFoldDB" id="A0A316V651"/>
<keyword evidence="3" id="KW-0812">Transmembrane</keyword>
<keyword evidence="12" id="KW-1185">Reference proteome</keyword>
<dbReference type="STRING" id="1280837.A0A316V651"/>
<comment type="subcellular location">
    <subcellularLocation>
        <location evidence="1">Mitochondrion inner membrane</location>
        <topology evidence="1">Single-pass membrane protein</topology>
    </subcellularLocation>
</comment>
<accession>A0A316V651</accession>
<dbReference type="EMBL" id="KZ819605">
    <property type="protein sequence ID" value="PWN33057.1"/>
    <property type="molecule type" value="Genomic_DNA"/>
</dbReference>
<dbReference type="InParanoid" id="A0A316V651"/>
<dbReference type="OrthoDB" id="5576752at2759"/>
<evidence type="ECO:0000256" key="4">
    <source>
        <dbReference type="ARBA" id="ARBA00022792"/>
    </source>
</evidence>
<comment type="similarity">
    <text evidence="2">Belongs to the CBP4 family.</text>
</comment>
<keyword evidence="5" id="KW-1133">Transmembrane helix</keyword>
<dbReference type="InterPro" id="IPR012420">
    <property type="entry name" value="Cbp4"/>
</dbReference>
<evidence type="ECO:0000313" key="11">
    <source>
        <dbReference type="EMBL" id="PWN33057.1"/>
    </source>
</evidence>
<name>A0A316V651_9BASI</name>
<evidence type="ECO:0000256" key="5">
    <source>
        <dbReference type="ARBA" id="ARBA00022989"/>
    </source>
</evidence>
<proteinExistence type="inferred from homology"/>